<feature type="transmembrane region" description="Helical" evidence="9">
    <location>
        <begin position="172"/>
        <end position="193"/>
    </location>
</feature>
<sequence>MSSKLAETHDSERTPSPSPAPPSTPATRQYVSKLVPQSPKAILTLLFLVATFQAVINGYCTSMMNGLNILPSYTEYFTLNTTTLSLNTASVWIGGIVAGFFSGQFCDWQGRKSTMFWSAVLCIIGAVIQTAAQNIGMFVAARIIIGLACGWAGVGASTYLGETVAVQYRAYVLGYFWDCWFVGSLISAGITYGTKDILNTWAWRTPSLIQVVPPLLAIIILPFIPESPRWLVYQNRVDEALEVLAVAHAWGDKTHPVVVTEYREITQTLQFEQSISSTSLLETIRTPGNRKRLLLCLSVAIFSMTMGNNIVSYYLGTMLDEAGVTDSNSQLQVNIVMSVWSLLCALAGTLFVDKLGRRWMVIISTATSTVFLYLTGALSKLYGNTNNQSGGYAAVAMMFLFMGSYSAGWTPLSFMYPVEVLNYSTRAMGMAMYTFWANGMGLMITFAFPYSFAAIGWKTYMINASFNVLTLIYVSIYWVETSGRSLEEVDALMDGEKHADVPDVLDVLKGKATV</sequence>
<dbReference type="PANTHER" id="PTHR48022">
    <property type="entry name" value="PLASTIDIC GLUCOSE TRANSPORTER 4"/>
    <property type="match status" value="1"/>
</dbReference>
<evidence type="ECO:0000313" key="12">
    <source>
        <dbReference type="Proteomes" id="UP000019484"/>
    </source>
</evidence>
<evidence type="ECO:0000256" key="2">
    <source>
        <dbReference type="ARBA" id="ARBA00010992"/>
    </source>
</evidence>
<comment type="caution">
    <text evidence="11">The sequence shown here is derived from an EMBL/GenBank/DDBJ whole genome shotgun (WGS) entry which is preliminary data.</text>
</comment>
<dbReference type="InterPro" id="IPR020846">
    <property type="entry name" value="MFS_dom"/>
</dbReference>
<feature type="domain" description="Major facilitator superfamily (MFS) profile" evidence="10">
    <location>
        <begin position="46"/>
        <end position="482"/>
    </location>
</feature>
<comment type="subcellular location">
    <subcellularLocation>
        <location evidence="1">Membrane</location>
        <topology evidence="1">Multi-pass membrane protein</topology>
    </subcellularLocation>
</comment>
<evidence type="ECO:0000256" key="9">
    <source>
        <dbReference type="SAM" id="Phobius"/>
    </source>
</evidence>
<dbReference type="Gene3D" id="1.20.1250.20">
    <property type="entry name" value="MFS general substrate transporter like domains"/>
    <property type="match status" value="1"/>
</dbReference>
<evidence type="ECO:0000313" key="11">
    <source>
        <dbReference type="EMBL" id="EXJ81686.1"/>
    </source>
</evidence>
<keyword evidence="4 9" id="KW-0812">Transmembrane</keyword>
<dbReference type="InterPro" id="IPR050360">
    <property type="entry name" value="MFS_Sugar_Transporters"/>
</dbReference>
<evidence type="ECO:0000259" key="10">
    <source>
        <dbReference type="PROSITE" id="PS50850"/>
    </source>
</evidence>
<evidence type="ECO:0000256" key="1">
    <source>
        <dbReference type="ARBA" id="ARBA00004141"/>
    </source>
</evidence>
<feature type="transmembrane region" description="Helical" evidence="9">
    <location>
        <begin position="138"/>
        <end position="160"/>
    </location>
</feature>
<feature type="transmembrane region" description="Helical" evidence="9">
    <location>
        <begin position="205"/>
        <end position="224"/>
    </location>
</feature>
<keyword evidence="3 7" id="KW-0813">Transport</keyword>
<dbReference type="PROSITE" id="PS50850">
    <property type="entry name" value="MFS"/>
    <property type="match status" value="1"/>
</dbReference>
<feature type="transmembrane region" description="Helical" evidence="9">
    <location>
        <begin position="359"/>
        <end position="379"/>
    </location>
</feature>
<accession>W9XXH6</accession>
<keyword evidence="12" id="KW-1185">Reference proteome</keyword>
<dbReference type="InterPro" id="IPR003663">
    <property type="entry name" value="Sugar/inositol_transpt"/>
</dbReference>
<evidence type="ECO:0000256" key="3">
    <source>
        <dbReference type="ARBA" id="ARBA00022448"/>
    </source>
</evidence>
<evidence type="ECO:0000256" key="5">
    <source>
        <dbReference type="ARBA" id="ARBA00022989"/>
    </source>
</evidence>
<dbReference type="GO" id="GO:0016020">
    <property type="term" value="C:membrane"/>
    <property type="evidence" value="ECO:0007669"/>
    <property type="project" value="UniProtKB-SubCell"/>
</dbReference>
<dbReference type="AlphaFoldDB" id="W9XXH6"/>
<dbReference type="PROSITE" id="PS00217">
    <property type="entry name" value="SUGAR_TRANSPORT_2"/>
    <property type="match status" value="1"/>
</dbReference>
<feature type="region of interest" description="Disordered" evidence="8">
    <location>
        <begin position="1"/>
        <end position="27"/>
    </location>
</feature>
<dbReference type="InterPro" id="IPR005828">
    <property type="entry name" value="MFS_sugar_transport-like"/>
</dbReference>
<protein>
    <recommendedName>
        <fullName evidence="10">Major facilitator superfamily (MFS) profile domain-containing protein</fullName>
    </recommendedName>
</protein>
<feature type="transmembrane region" description="Helical" evidence="9">
    <location>
        <begin position="114"/>
        <end position="132"/>
    </location>
</feature>
<dbReference type="InterPro" id="IPR036259">
    <property type="entry name" value="MFS_trans_sf"/>
</dbReference>
<dbReference type="FunFam" id="1.20.1250.20:FF:000134">
    <property type="entry name" value="MFS sugar transporter protein"/>
    <property type="match status" value="1"/>
</dbReference>
<keyword evidence="6 9" id="KW-0472">Membrane</keyword>
<reference evidence="11 12" key="1">
    <citation type="submission" date="2013-03" db="EMBL/GenBank/DDBJ databases">
        <title>The Genome Sequence of Capronia coronata CBS 617.96.</title>
        <authorList>
            <consortium name="The Broad Institute Genomics Platform"/>
            <person name="Cuomo C."/>
            <person name="de Hoog S."/>
            <person name="Gorbushina A."/>
            <person name="Walker B."/>
            <person name="Young S.K."/>
            <person name="Zeng Q."/>
            <person name="Gargeya S."/>
            <person name="Fitzgerald M."/>
            <person name="Haas B."/>
            <person name="Abouelleil A."/>
            <person name="Allen A.W."/>
            <person name="Alvarado L."/>
            <person name="Arachchi H.M."/>
            <person name="Berlin A.M."/>
            <person name="Chapman S.B."/>
            <person name="Gainer-Dewar J."/>
            <person name="Goldberg J."/>
            <person name="Griggs A."/>
            <person name="Gujja S."/>
            <person name="Hansen M."/>
            <person name="Howarth C."/>
            <person name="Imamovic A."/>
            <person name="Ireland A."/>
            <person name="Larimer J."/>
            <person name="McCowan C."/>
            <person name="Murphy C."/>
            <person name="Pearson M."/>
            <person name="Poon T.W."/>
            <person name="Priest M."/>
            <person name="Roberts A."/>
            <person name="Saif S."/>
            <person name="Shea T."/>
            <person name="Sisk P."/>
            <person name="Sykes S."/>
            <person name="Wortman J."/>
            <person name="Nusbaum C."/>
            <person name="Birren B."/>
        </authorList>
    </citation>
    <scope>NUCLEOTIDE SEQUENCE [LARGE SCALE GENOMIC DNA]</scope>
    <source>
        <strain evidence="11 12">CBS 617.96</strain>
    </source>
</reference>
<evidence type="ECO:0000256" key="8">
    <source>
        <dbReference type="SAM" id="MobiDB-lite"/>
    </source>
</evidence>
<dbReference type="InterPro" id="IPR005829">
    <property type="entry name" value="Sugar_transporter_CS"/>
</dbReference>
<gene>
    <name evidence="11" type="ORF">A1O1_07751</name>
</gene>
<dbReference type="Proteomes" id="UP000019484">
    <property type="component" value="Unassembled WGS sequence"/>
</dbReference>
<dbReference type="EMBL" id="AMWN01000007">
    <property type="protein sequence ID" value="EXJ81686.1"/>
    <property type="molecule type" value="Genomic_DNA"/>
</dbReference>
<feature type="transmembrane region" description="Helical" evidence="9">
    <location>
        <begin position="391"/>
        <end position="412"/>
    </location>
</feature>
<dbReference type="RefSeq" id="XP_007726807.1">
    <property type="nucleotide sequence ID" value="XM_007728617.1"/>
</dbReference>
<name>W9XXH6_9EURO</name>
<proteinExistence type="inferred from homology"/>
<dbReference type="PANTHER" id="PTHR48022:SF31">
    <property type="entry name" value="HEXOSE TRANSPORTER"/>
    <property type="match status" value="1"/>
</dbReference>
<feature type="transmembrane region" description="Helical" evidence="9">
    <location>
        <begin position="42"/>
        <end position="64"/>
    </location>
</feature>
<feature type="transmembrane region" description="Helical" evidence="9">
    <location>
        <begin position="460"/>
        <end position="479"/>
    </location>
</feature>
<dbReference type="Pfam" id="PF00083">
    <property type="entry name" value="Sugar_tr"/>
    <property type="match status" value="1"/>
</dbReference>
<dbReference type="eggNOG" id="KOG0254">
    <property type="taxonomic scope" value="Eukaryota"/>
</dbReference>
<feature type="compositionally biased region" description="Basic and acidic residues" evidence="8">
    <location>
        <begin position="1"/>
        <end position="13"/>
    </location>
</feature>
<feature type="transmembrane region" description="Helical" evidence="9">
    <location>
        <begin position="84"/>
        <end position="102"/>
    </location>
</feature>
<dbReference type="HOGENOM" id="CLU_001265_30_13_1"/>
<keyword evidence="5 9" id="KW-1133">Transmembrane helix</keyword>
<evidence type="ECO:0000256" key="4">
    <source>
        <dbReference type="ARBA" id="ARBA00022692"/>
    </source>
</evidence>
<dbReference type="GeneID" id="19162606"/>
<evidence type="ECO:0000256" key="7">
    <source>
        <dbReference type="RuleBase" id="RU003346"/>
    </source>
</evidence>
<dbReference type="OrthoDB" id="6133115at2759"/>
<feature type="transmembrane region" description="Helical" evidence="9">
    <location>
        <begin position="335"/>
        <end position="352"/>
    </location>
</feature>
<comment type="similarity">
    <text evidence="2 7">Belongs to the major facilitator superfamily. Sugar transporter (TC 2.A.1.1) family.</text>
</comment>
<dbReference type="SUPFAM" id="SSF103473">
    <property type="entry name" value="MFS general substrate transporter"/>
    <property type="match status" value="1"/>
</dbReference>
<feature type="transmembrane region" description="Helical" evidence="9">
    <location>
        <begin position="433"/>
        <end position="454"/>
    </location>
</feature>
<feature type="transmembrane region" description="Helical" evidence="9">
    <location>
        <begin position="293"/>
        <end position="315"/>
    </location>
</feature>
<dbReference type="GO" id="GO:0005351">
    <property type="term" value="F:carbohydrate:proton symporter activity"/>
    <property type="evidence" value="ECO:0007669"/>
    <property type="project" value="TreeGrafter"/>
</dbReference>
<organism evidence="11 12">
    <name type="scientific">Capronia coronata CBS 617.96</name>
    <dbReference type="NCBI Taxonomy" id="1182541"/>
    <lineage>
        <taxon>Eukaryota</taxon>
        <taxon>Fungi</taxon>
        <taxon>Dikarya</taxon>
        <taxon>Ascomycota</taxon>
        <taxon>Pezizomycotina</taxon>
        <taxon>Eurotiomycetes</taxon>
        <taxon>Chaetothyriomycetidae</taxon>
        <taxon>Chaetothyriales</taxon>
        <taxon>Herpotrichiellaceae</taxon>
        <taxon>Capronia</taxon>
    </lineage>
</organism>
<evidence type="ECO:0000256" key="6">
    <source>
        <dbReference type="ARBA" id="ARBA00023136"/>
    </source>
</evidence>
<dbReference type="NCBIfam" id="TIGR00879">
    <property type="entry name" value="SP"/>
    <property type="match status" value="1"/>
</dbReference>